<dbReference type="Pfam" id="PF00149">
    <property type="entry name" value="Metallophos"/>
    <property type="match status" value="1"/>
</dbReference>
<organism evidence="2">
    <name type="scientific">viral metagenome</name>
    <dbReference type="NCBI Taxonomy" id="1070528"/>
    <lineage>
        <taxon>unclassified sequences</taxon>
        <taxon>metagenomes</taxon>
        <taxon>organismal metagenomes</taxon>
    </lineage>
</organism>
<dbReference type="AlphaFoldDB" id="A0A6C0EPZ5"/>
<dbReference type="GO" id="GO:0005737">
    <property type="term" value="C:cytoplasm"/>
    <property type="evidence" value="ECO:0007669"/>
    <property type="project" value="TreeGrafter"/>
</dbReference>
<dbReference type="GO" id="GO:0008803">
    <property type="term" value="F:bis(5'-nucleosyl)-tetraphosphatase (symmetrical) activity"/>
    <property type="evidence" value="ECO:0007669"/>
    <property type="project" value="TreeGrafter"/>
</dbReference>
<dbReference type="Gene3D" id="3.60.21.10">
    <property type="match status" value="1"/>
</dbReference>
<dbReference type="InterPro" id="IPR029052">
    <property type="entry name" value="Metallo-depent_PP-like"/>
</dbReference>
<proteinExistence type="predicted"/>
<evidence type="ECO:0000259" key="1">
    <source>
        <dbReference type="Pfam" id="PF00149"/>
    </source>
</evidence>
<dbReference type="InterPro" id="IPR050126">
    <property type="entry name" value="Ap4A_hydrolase"/>
</dbReference>
<dbReference type="GO" id="GO:0110154">
    <property type="term" value="P:RNA decapping"/>
    <property type="evidence" value="ECO:0007669"/>
    <property type="project" value="TreeGrafter"/>
</dbReference>
<dbReference type="InterPro" id="IPR004843">
    <property type="entry name" value="Calcineurin-like_PHP"/>
</dbReference>
<feature type="domain" description="Calcineurin-like phosphoesterase" evidence="1">
    <location>
        <begin position="1"/>
        <end position="185"/>
    </location>
</feature>
<name>A0A6C0EPZ5_9ZZZZ</name>
<dbReference type="SUPFAM" id="SSF56300">
    <property type="entry name" value="Metallo-dependent phosphatases"/>
    <property type="match status" value="1"/>
</dbReference>
<dbReference type="PANTHER" id="PTHR42850">
    <property type="entry name" value="METALLOPHOSPHOESTERASE"/>
    <property type="match status" value="1"/>
</dbReference>
<evidence type="ECO:0000313" key="2">
    <source>
        <dbReference type="EMBL" id="QHT30390.1"/>
    </source>
</evidence>
<dbReference type="PANTHER" id="PTHR42850:SF4">
    <property type="entry name" value="ZINC-DEPENDENT ENDOPOLYPHOSPHATASE"/>
    <property type="match status" value="1"/>
</dbReference>
<dbReference type="EMBL" id="MN738897">
    <property type="protein sequence ID" value="QHT30390.1"/>
    <property type="molecule type" value="Genomic_DNA"/>
</dbReference>
<protein>
    <recommendedName>
        <fullName evidence="1">Calcineurin-like phosphoesterase domain-containing protein</fullName>
    </recommendedName>
</protein>
<sequence length="234" mass="26853">MKTFVIGDIHGRYEALKECLLKAKFNFLNDKLIVLGDIVDGGYNTDKVIELLLKIPNLKFVLGNHDLWVIEHIKNGWSEDIWLGQGGANTLKCYGGRVVKEGGMYKDDVILDGSKINIPVTHQELFNRGVFYHIENDMLFVHGGFNIDKGIENTDKHELVWDRDIIKYAQKNKIPGYNKVFIGHTTTQMINNKTDPIKLNNLWMLDCGAGWNGKLCIMDINTEEYWLSKRQKKP</sequence>
<accession>A0A6C0EPZ5</accession>
<reference evidence="2" key="1">
    <citation type="journal article" date="2020" name="Nature">
        <title>Giant virus diversity and host interactions through global metagenomics.</title>
        <authorList>
            <person name="Schulz F."/>
            <person name="Roux S."/>
            <person name="Paez-Espino D."/>
            <person name="Jungbluth S."/>
            <person name="Walsh D.A."/>
            <person name="Denef V.J."/>
            <person name="McMahon K.D."/>
            <person name="Konstantinidis K.T."/>
            <person name="Eloe-Fadrosh E.A."/>
            <person name="Kyrpides N.C."/>
            <person name="Woyke T."/>
        </authorList>
    </citation>
    <scope>NUCLEOTIDE SEQUENCE</scope>
    <source>
        <strain evidence="2">GVMAG-M-3300009149-34</strain>
    </source>
</reference>
<dbReference type="GO" id="GO:0016791">
    <property type="term" value="F:phosphatase activity"/>
    <property type="evidence" value="ECO:0007669"/>
    <property type="project" value="TreeGrafter"/>
</dbReference>